<accession>A0A7L5XKD7</accession>
<evidence type="ECO:0000313" key="3">
    <source>
        <dbReference type="EMBL" id="RZE23849.1"/>
    </source>
</evidence>
<sequence length="246" mass="24688">MRPLVPYRPRSVLVQGVARTVSSSLRRGALAAAAIAFSIASLASCAAGNNAETHQINPDNARATVGDIMVQNAVVVTQPDLESTGPAIVAATIFNNGTKDQTLDSVVVDGVDKKAELTAAQGNGKLTIPAGGRLIVGGEDNASAVLPSSRTAVLDGNAQAITFTFSRTGDVKLNTLVVPATSYFEKWGPSEMPSAPASGSPSPDTSASPGEGSETPADERGGPTEGAEGAEGAQGEAADGASHAGH</sequence>
<dbReference type="Proteomes" id="UP000292693">
    <property type="component" value="Unassembled WGS sequence"/>
</dbReference>
<keyword evidence="2" id="KW-0732">Signal</keyword>
<reference evidence="3 4" key="1">
    <citation type="submission" date="2017-12" db="EMBL/GenBank/DDBJ databases">
        <title>Population genomics insights into the ecological differentiation and adaptive evolution in streptomycetes.</title>
        <authorList>
            <person name="Li Y."/>
            <person name="Huang Y."/>
        </authorList>
    </citation>
    <scope>NUCLEOTIDE SEQUENCE [LARGE SCALE GENOMIC DNA]</scope>
    <source>
        <strain evidence="3 4">NBRC 100770</strain>
    </source>
</reference>
<dbReference type="KEGG" id="salb:XNR_2569"/>
<feature type="region of interest" description="Disordered" evidence="1">
    <location>
        <begin position="189"/>
        <end position="246"/>
    </location>
</feature>
<comment type="caution">
    <text evidence="3">The sequence shown here is derived from an EMBL/GenBank/DDBJ whole genome shotgun (WGS) entry which is preliminary data.</text>
</comment>
<evidence type="ECO:0000256" key="2">
    <source>
        <dbReference type="SAM" id="SignalP"/>
    </source>
</evidence>
<gene>
    <name evidence="3" type="ORF">C0Q92_13785</name>
</gene>
<protein>
    <submittedName>
        <fullName evidence="3">DUF461 domain-containing protein</fullName>
    </submittedName>
</protein>
<organism evidence="3 4">
    <name type="scientific">Streptomyces albidoflavus</name>
    <dbReference type="NCBI Taxonomy" id="1886"/>
    <lineage>
        <taxon>Bacteria</taxon>
        <taxon>Bacillati</taxon>
        <taxon>Actinomycetota</taxon>
        <taxon>Actinomycetes</taxon>
        <taxon>Kitasatosporales</taxon>
        <taxon>Streptomycetaceae</taxon>
        <taxon>Streptomyces</taxon>
        <taxon>Streptomyces albidoflavus group</taxon>
    </lineage>
</organism>
<feature type="signal peptide" evidence="2">
    <location>
        <begin position="1"/>
        <end position="46"/>
    </location>
</feature>
<feature type="chain" id="PRO_5043747563" evidence="2">
    <location>
        <begin position="47"/>
        <end position="246"/>
    </location>
</feature>
<evidence type="ECO:0000256" key="1">
    <source>
        <dbReference type="SAM" id="MobiDB-lite"/>
    </source>
</evidence>
<evidence type="ECO:0000313" key="4">
    <source>
        <dbReference type="Proteomes" id="UP000292693"/>
    </source>
</evidence>
<proteinExistence type="predicted"/>
<feature type="compositionally biased region" description="Low complexity" evidence="1">
    <location>
        <begin position="189"/>
        <end position="210"/>
    </location>
</feature>
<dbReference type="EMBL" id="PKLL01000014">
    <property type="protein sequence ID" value="RZE23849.1"/>
    <property type="molecule type" value="Genomic_DNA"/>
</dbReference>
<name>A0A7L5XKD7_9ACTN</name>
<feature type="compositionally biased region" description="Low complexity" evidence="1">
    <location>
        <begin position="225"/>
        <end position="246"/>
    </location>
</feature>
<dbReference type="AlphaFoldDB" id="A0A7L5XKD7"/>